<organism evidence="1 2">
    <name type="scientific">Papilio machaon</name>
    <name type="common">Old World swallowtail butterfly</name>
    <dbReference type="NCBI Taxonomy" id="76193"/>
    <lineage>
        <taxon>Eukaryota</taxon>
        <taxon>Metazoa</taxon>
        <taxon>Ecdysozoa</taxon>
        <taxon>Arthropoda</taxon>
        <taxon>Hexapoda</taxon>
        <taxon>Insecta</taxon>
        <taxon>Pterygota</taxon>
        <taxon>Neoptera</taxon>
        <taxon>Endopterygota</taxon>
        <taxon>Lepidoptera</taxon>
        <taxon>Glossata</taxon>
        <taxon>Ditrysia</taxon>
        <taxon>Papilionoidea</taxon>
        <taxon>Papilionidae</taxon>
        <taxon>Papilioninae</taxon>
        <taxon>Papilio</taxon>
    </lineage>
</organism>
<evidence type="ECO:0000313" key="2">
    <source>
        <dbReference type="Proteomes" id="UP000053240"/>
    </source>
</evidence>
<name>A0A194RE35_PAPMA</name>
<proteinExistence type="predicted"/>
<dbReference type="AlphaFoldDB" id="A0A194RE35"/>
<dbReference type="InParanoid" id="A0A194RE35"/>
<dbReference type="EMBL" id="KQ460500">
    <property type="protein sequence ID" value="KPJ14191.1"/>
    <property type="molecule type" value="Genomic_DNA"/>
</dbReference>
<accession>A0A194RE35</accession>
<protein>
    <submittedName>
        <fullName evidence="1">Uncharacterized protein</fullName>
    </submittedName>
</protein>
<keyword evidence="2" id="KW-1185">Reference proteome</keyword>
<evidence type="ECO:0000313" key="1">
    <source>
        <dbReference type="EMBL" id="KPJ14191.1"/>
    </source>
</evidence>
<gene>
    <name evidence="1" type="ORF">RR48_06941</name>
</gene>
<dbReference type="Proteomes" id="UP000053240">
    <property type="component" value="Unassembled WGS sequence"/>
</dbReference>
<sequence>MTTAEELIRILEGEENEEFIPDEDFDFDEECVRLDNVVLGLRRVGILAERSRRRHKGCRSPHTDAWYPGTLFFYFAHDKLITVGKIEESQSILADYSQDDVTDSQDVVIPSTLTEPEYFAYLPGDQSQLRSCDSTPDLYRSIATQTRVKTATVSTQYEQTCNPIRETARILADGYFRATGRETDTRPVRGPQAKWVGSAVCHGVPCSGKGHADGVSGGCACGQVGFYCIGKPDCQPDRAPDVVL</sequence>
<reference evidence="1 2" key="1">
    <citation type="journal article" date="2015" name="Nat. Commun.">
        <title>Outbred genome sequencing and CRISPR/Cas9 gene editing in butterflies.</title>
        <authorList>
            <person name="Li X."/>
            <person name="Fan D."/>
            <person name="Zhang W."/>
            <person name="Liu G."/>
            <person name="Zhang L."/>
            <person name="Zhao L."/>
            <person name="Fang X."/>
            <person name="Chen L."/>
            <person name="Dong Y."/>
            <person name="Chen Y."/>
            <person name="Ding Y."/>
            <person name="Zhao R."/>
            <person name="Feng M."/>
            <person name="Zhu Y."/>
            <person name="Feng Y."/>
            <person name="Jiang X."/>
            <person name="Zhu D."/>
            <person name="Xiang H."/>
            <person name="Feng X."/>
            <person name="Li S."/>
            <person name="Wang J."/>
            <person name="Zhang G."/>
            <person name="Kronforst M.R."/>
            <person name="Wang W."/>
        </authorList>
    </citation>
    <scope>NUCLEOTIDE SEQUENCE [LARGE SCALE GENOMIC DNA]</scope>
    <source>
        <strain evidence="1">Ya'a_city_454_Pm</strain>
        <tissue evidence="1">Whole body</tissue>
    </source>
</reference>